<reference evidence="3" key="1">
    <citation type="submission" date="2017-11" db="EMBL/GenBank/DDBJ databases">
        <authorList>
            <person name="Kuznetsova I."/>
            <person name="Sazanova A."/>
            <person name="Chirak E."/>
            <person name="Safronova V."/>
            <person name="Willems A."/>
        </authorList>
    </citation>
    <scope>NUCLEOTIDE SEQUENCE [LARGE SCALE GENOMIC DNA]</scope>
    <source>
        <strain evidence="3">CCBAU 03422</strain>
    </source>
</reference>
<evidence type="ECO:0000313" key="2">
    <source>
        <dbReference type="EMBL" id="PSH61526.1"/>
    </source>
</evidence>
<dbReference type="Proteomes" id="UP000241764">
    <property type="component" value="Unassembled WGS sequence"/>
</dbReference>
<keyword evidence="3" id="KW-1185">Reference proteome</keyword>
<sequence length="73" mass="7950">MDRAYRAIEALKSPGERLWSARNALEHGGAATFSRIRSKVVLIDDNAKHGPTSRGHCLPAPQSDLAQEAIKDP</sequence>
<accession>A0A2P7B4Z0</accession>
<protein>
    <submittedName>
        <fullName evidence="2">Uncharacterized protein</fullName>
    </submittedName>
</protein>
<comment type="caution">
    <text evidence="2">The sequence shown here is derived from an EMBL/GenBank/DDBJ whole genome shotgun (WGS) entry which is preliminary data.</text>
</comment>
<gene>
    <name evidence="2" type="ORF">CU103_22165</name>
</gene>
<dbReference type="AlphaFoldDB" id="A0A2P7B4Z0"/>
<organism evidence="2 3">
    <name type="scientific">Phyllobacterium sophorae</name>
    <dbReference type="NCBI Taxonomy" id="1520277"/>
    <lineage>
        <taxon>Bacteria</taxon>
        <taxon>Pseudomonadati</taxon>
        <taxon>Pseudomonadota</taxon>
        <taxon>Alphaproteobacteria</taxon>
        <taxon>Hyphomicrobiales</taxon>
        <taxon>Phyllobacteriaceae</taxon>
        <taxon>Phyllobacterium</taxon>
    </lineage>
</organism>
<evidence type="ECO:0000313" key="3">
    <source>
        <dbReference type="Proteomes" id="UP000241764"/>
    </source>
</evidence>
<name>A0A2P7B4Z0_9HYPH</name>
<feature type="region of interest" description="Disordered" evidence="1">
    <location>
        <begin position="47"/>
        <end position="73"/>
    </location>
</feature>
<dbReference type="EMBL" id="PGGM01000012">
    <property type="protein sequence ID" value="PSH61526.1"/>
    <property type="molecule type" value="Genomic_DNA"/>
</dbReference>
<evidence type="ECO:0000256" key="1">
    <source>
        <dbReference type="SAM" id="MobiDB-lite"/>
    </source>
</evidence>
<proteinExistence type="predicted"/>